<evidence type="ECO:0000313" key="4">
    <source>
        <dbReference type="Proteomes" id="UP000602510"/>
    </source>
</evidence>
<name>A0A833S7B9_PHYIN</name>
<protein>
    <submittedName>
        <fullName evidence="2">Uncharacterized protein</fullName>
    </submittedName>
</protein>
<comment type="caution">
    <text evidence="2">The sequence shown here is derived from an EMBL/GenBank/DDBJ whole genome shotgun (WGS) entry which is preliminary data.</text>
</comment>
<evidence type="ECO:0000313" key="2">
    <source>
        <dbReference type="EMBL" id="KAF4035296.1"/>
    </source>
</evidence>
<accession>A0A833S7B9</accession>
<evidence type="ECO:0000313" key="3">
    <source>
        <dbReference type="EMBL" id="KAF4139218.1"/>
    </source>
</evidence>
<proteinExistence type="predicted"/>
<dbReference type="EMBL" id="WSZM01000325">
    <property type="protein sequence ID" value="KAF4035296.1"/>
    <property type="molecule type" value="Genomic_DNA"/>
</dbReference>
<dbReference type="Proteomes" id="UP000704712">
    <property type="component" value="Unassembled WGS sequence"/>
</dbReference>
<reference evidence="2" key="1">
    <citation type="submission" date="2020-04" db="EMBL/GenBank/DDBJ databases">
        <title>Hybrid Assembly of Korean Phytophthora infestans isolates.</title>
        <authorList>
            <person name="Prokchorchik M."/>
            <person name="Lee Y."/>
            <person name="Seo J."/>
            <person name="Cho J.-H."/>
            <person name="Park Y.-E."/>
            <person name="Jang D.-C."/>
            <person name="Im J.-S."/>
            <person name="Choi J.-G."/>
            <person name="Park H.-J."/>
            <person name="Lee G.-B."/>
            <person name="Lee Y.-G."/>
            <person name="Hong S.-Y."/>
            <person name="Cho K."/>
            <person name="Sohn K.H."/>
        </authorList>
    </citation>
    <scope>NUCLEOTIDE SEQUENCE</scope>
    <source>
        <strain evidence="2">KR_1_A1</strain>
        <strain evidence="3">KR_2_A2</strain>
    </source>
</reference>
<evidence type="ECO:0000313" key="1">
    <source>
        <dbReference type="EMBL" id="KAF4029079.1"/>
    </source>
</evidence>
<dbReference type="EMBL" id="JAACNO010001560">
    <property type="protein sequence ID" value="KAF4139218.1"/>
    <property type="molecule type" value="Genomic_DNA"/>
</dbReference>
<gene>
    <name evidence="2" type="ORF">GN244_ATG12702</name>
    <name evidence="1" type="ORF">GN244_ATG19218</name>
    <name evidence="3" type="ORF">GN958_ATG11578</name>
</gene>
<dbReference type="EMBL" id="WSZM01000893">
    <property type="protein sequence ID" value="KAF4029079.1"/>
    <property type="molecule type" value="Genomic_DNA"/>
</dbReference>
<keyword evidence="4" id="KW-1185">Reference proteome</keyword>
<organism evidence="2 4">
    <name type="scientific">Phytophthora infestans</name>
    <name type="common">Potato late blight agent</name>
    <name type="synonym">Botrytis infestans</name>
    <dbReference type="NCBI Taxonomy" id="4787"/>
    <lineage>
        <taxon>Eukaryota</taxon>
        <taxon>Sar</taxon>
        <taxon>Stramenopiles</taxon>
        <taxon>Oomycota</taxon>
        <taxon>Peronosporomycetes</taxon>
        <taxon>Peronosporales</taxon>
        <taxon>Peronosporaceae</taxon>
        <taxon>Phytophthora</taxon>
    </lineage>
</organism>
<dbReference type="AlphaFoldDB" id="A0A833S7B9"/>
<sequence>MVSPIVRFDSNVVIKMMARGGEAACVHSGLVAHLLKSLTADCFLLASSTSALCAGTVAHSPASTVSGYSE</sequence>
<dbReference type="Proteomes" id="UP000602510">
    <property type="component" value="Unassembled WGS sequence"/>
</dbReference>